<gene>
    <name evidence="1" type="ORF">Rhe02_84110</name>
</gene>
<accession>A0A8J3VKD2</accession>
<protein>
    <submittedName>
        <fullName evidence="1">Uncharacterized protein</fullName>
    </submittedName>
</protein>
<dbReference type="AlphaFoldDB" id="A0A8J3VKD2"/>
<evidence type="ECO:0000313" key="2">
    <source>
        <dbReference type="Proteomes" id="UP000612899"/>
    </source>
</evidence>
<dbReference type="EMBL" id="BONY01000091">
    <property type="protein sequence ID" value="GIH10344.1"/>
    <property type="molecule type" value="Genomic_DNA"/>
</dbReference>
<name>A0A8J3VKD2_9ACTN</name>
<dbReference type="Proteomes" id="UP000612899">
    <property type="component" value="Unassembled WGS sequence"/>
</dbReference>
<keyword evidence="2" id="KW-1185">Reference proteome</keyword>
<dbReference type="RefSeq" id="WP_203914058.1">
    <property type="nucleotide sequence ID" value="NZ_BONY01000091.1"/>
</dbReference>
<evidence type="ECO:0000313" key="1">
    <source>
        <dbReference type="EMBL" id="GIH10344.1"/>
    </source>
</evidence>
<reference evidence="1" key="1">
    <citation type="submission" date="2021-01" db="EMBL/GenBank/DDBJ databases">
        <title>Whole genome shotgun sequence of Rhizocola hellebori NBRC 109834.</title>
        <authorList>
            <person name="Komaki H."/>
            <person name="Tamura T."/>
        </authorList>
    </citation>
    <scope>NUCLEOTIDE SEQUENCE</scope>
    <source>
        <strain evidence="1">NBRC 109834</strain>
    </source>
</reference>
<proteinExistence type="predicted"/>
<comment type="caution">
    <text evidence="1">The sequence shown here is derived from an EMBL/GenBank/DDBJ whole genome shotgun (WGS) entry which is preliminary data.</text>
</comment>
<organism evidence="1 2">
    <name type="scientific">Rhizocola hellebori</name>
    <dbReference type="NCBI Taxonomy" id="1392758"/>
    <lineage>
        <taxon>Bacteria</taxon>
        <taxon>Bacillati</taxon>
        <taxon>Actinomycetota</taxon>
        <taxon>Actinomycetes</taxon>
        <taxon>Micromonosporales</taxon>
        <taxon>Micromonosporaceae</taxon>
        <taxon>Rhizocola</taxon>
    </lineage>
</organism>
<sequence length="456" mass="51520">MYDEGLFGSFRRDHKPLKRYLYDAVVPELERAIRGIDWFSVTLDLQALTQSLVDSVRLQAPVLGGQEQAEPRGGRWRPAGPGVKVPTTKFRVAIQVEGDPRMLGCWPDDAGPRLHPIDTDDHGQLPPYKQDLVTWQDELDAYNQQTYNDLWSYGERSKDGPIALYNWVELTAEEEQEVADGTRNLAALFDSQRRRIEPIVAAIGHQANAFFDDELPKDILFKLENDRRRALARKAVLSISWPEGWKQPPPRLEPSPAVTVPSTSGEISIAVHGPHLASASFTDILRTIRMWADGVERYPEAFAGMDEDRLSDLLATTLNAALPGAQREVYRRGGRSDIFINADVLQDNIGPERVFIAESKWWDGPQKALEALEQLLRYLNTNDTAGVLIFFVNRAYPKAVRQPASEMLARHDDFESRSDDIITEWPILNYRHLGQTIQLCMAFIDISPLSPKPGKK</sequence>